<name>A0AAV3YZS7_9GAST</name>
<comment type="caution">
    <text evidence="1">The sequence shown here is derived from an EMBL/GenBank/DDBJ whole genome shotgun (WGS) entry which is preliminary data.</text>
</comment>
<dbReference type="AlphaFoldDB" id="A0AAV3YZS7"/>
<dbReference type="Proteomes" id="UP000735302">
    <property type="component" value="Unassembled WGS sequence"/>
</dbReference>
<organism evidence="1 2">
    <name type="scientific">Plakobranchus ocellatus</name>
    <dbReference type="NCBI Taxonomy" id="259542"/>
    <lineage>
        <taxon>Eukaryota</taxon>
        <taxon>Metazoa</taxon>
        <taxon>Spiralia</taxon>
        <taxon>Lophotrochozoa</taxon>
        <taxon>Mollusca</taxon>
        <taxon>Gastropoda</taxon>
        <taxon>Heterobranchia</taxon>
        <taxon>Euthyneura</taxon>
        <taxon>Panpulmonata</taxon>
        <taxon>Sacoglossa</taxon>
        <taxon>Placobranchoidea</taxon>
        <taxon>Plakobranchidae</taxon>
        <taxon>Plakobranchus</taxon>
    </lineage>
</organism>
<protein>
    <submittedName>
        <fullName evidence="1">Uncharacterized protein</fullName>
    </submittedName>
</protein>
<reference evidence="1 2" key="1">
    <citation type="journal article" date="2021" name="Elife">
        <title>Chloroplast acquisition without the gene transfer in kleptoplastic sea slugs, Plakobranchus ocellatus.</title>
        <authorList>
            <person name="Maeda T."/>
            <person name="Takahashi S."/>
            <person name="Yoshida T."/>
            <person name="Shimamura S."/>
            <person name="Takaki Y."/>
            <person name="Nagai Y."/>
            <person name="Toyoda A."/>
            <person name="Suzuki Y."/>
            <person name="Arimoto A."/>
            <person name="Ishii H."/>
            <person name="Satoh N."/>
            <person name="Nishiyama T."/>
            <person name="Hasebe M."/>
            <person name="Maruyama T."/>
            <person name="Minagawa J."/>
            <person name="Obokata J."/>
            <person name="Shigenobu S."/>
        </authorList>
    </citation>
    <scope>NUCLEOTIDE SEQUENCE [LARGE SCALE GENOMIC DNA]</scope>
</reference>
<proteinExistence type="predicted"/>
<dbReference type="EMBL" id="BLXT01001848">
    <property type="protein sequence ID" value="GFN88454.1"/>
    <property type="molecule type" value="Genomic_DNA"/>
</dbReference>
<keyword evidence="2" id="KW-1185">Reference proteome</keyword>
<gene>
    <name evidence="1" type="ORF">PoB_001496000</name>
</gene>
<evidence type="ECO:0000313" key="2">
    <source>
        <dbReference type="Proteomes" id="UP000735302"/>
    </source>
</evidence>
<evidence type="ECO:0000313" key="1">
    <source>
        <dbReference type="EMBL" id="GFN88454.1"/>
    </source>
</evidence>
<accession>A0AAV3YZS7</accession>
<sequence>MKIDAETVTEALMDIYSRLATPEQRLSDQESQSTHNCMRKVCHLLDIKQKQPPWFDNTGGESYRIDVCNACATTPISLSYTMKPTLRDELEKIENLAIIRERNFPYAYLVFVVKKTALIAFSLTKGVEKADCVRSSFHETAC</sequence>